<comment type="caution">
    <text evidence="1">The sequence shown here is derived from an EMBL/GenBank/DDBJ whole genome shotgun (WGS) entry which is preliminary data.</text>
</comment>
<sequence>LDNHLDVGLLDLYDHCYARQAVMDNEVNRRFCELFEVLEKLRGEADVMRVRELACEEEYEGIQAKCEAAMTDFDKNPAVLLLREKISSLAAKTKEHKGNLDRLMLENQKWSGYQVSLLDLESKVASLEAEKANLEATEALLPHEIKEVKHDRKEVVSKVVPYACMKLHSDELESPTLQKPIPLRTQMPMPSSQLATLYFAPASKPMSPPADIVKPSLSSND</sequence>
<evidence type="ECO:0000313" key="1">
    <source>
        <dbReference type="EMBL" id="GFA82097.1"/>
    </source>
</evidence>
<protein>
    <submittedName>
        <fullName evidence="1">Uncharacterized protein</fullName>
    </submittedName>
</protein>
<proteinExistence type="predicted"/>
<dbReference type="EMBL" id="BKCJ010494351">
    <property type="protein sequence ID" value="GFA82097.1"/>
    <property type="molecule type" value="Genomic_DNA"/>
</dbReference>
<accession>A0A699K8V6</accession>
<name>A0A699K8V6_TANCI</name>
<organism evidence="1">
    <name type="scientific">Tanacetum cinerariifolium</name>
    <name type="common">Dalmatian daisy</name>
    <name type="synonym">Chrysanthemum cinerariifolium</name>
    <dbReference type="NCBI Taxonomy" id="118510"/>
    <lineage>
        <taxon>Eukaryota</taxon>
        <taxon>Viridiplantae</taxon>
        <taxon>Streptophyta</taxon>
        <taxon>Embryophyta</taxon>
        <taxon>Tracheophyta</taxon>
        <taxon>Spermatophyta</taxon>
        <taxon>Magnoliopsida</taxon>
        <taxon>eudicotyledons</taxon>
        <taxon>Gunneridae</taxon>
        <taxon>Pentapetalae</taxon>
        <taxon>asterids</taxon>
        <taxon>campanulids</taxon>
        <taxon>Asterales</taxon>
        <taxon>Asteraceae</taxon>
        <taxon>Asteroideae</taxon>
        <taxon>Anthemideae</taxon>
        <taxon>Anthemidinae</taxon>
        <taxon>Tanacetum</taxon>
    </lineage>
</organism>
<feature type="non-terminal residue" evidence="1">
    <location>
        <position position="1"/>
    </location>
</feature>
<reference evidence="1" key="1">
    <citation type="journal article" date="2019" name="Sci. Rep.">
        <title>Draft genome of Tanacetum cinerariifolium, the natural source of mosquito coil.</title>
        <authorList>
            <person name="Yamashiro T."/>
            <person name="Shiraishi A."/>
            <person name="Satake H."/>
            <person name="Nakayama K."/>
        </authorList>
    </citation>
    <scope>NUCLEOTIDE SEQUENCE</scope>
</reference>
<gene>
    <name evidence="1" type="ORF">Tci_654069</name>
</gene>
<dbReference type="AlphaFoldDB" id="A0A699K8V6"/>